<dbReference type="Proteomes" id="UP000255365">
    <property type="component" value="Unassembled WGS sequence"/>
</dbReference>
<comment type="caution">
    <text evidence="1">The sequence shown here is derived from an EMBL/GenBank/DDBJ whole genome shotgun (WGS) entry which is preliminary data.</text>
</comment>
<dbReference type="InterPro" id="IPR013783">
    <property type="entry name" value="Ig-like_fold"/>
</dbReference>
<accession>A0A370SVN2</accession>
<name>A0A370SVN2_PSEJE</name>
<gene>
    <name evidence="1" type="ORF">DEU51_10244</name>
</gene>
<dbReference type="SUPFAM" id="SSF49373">
    <property type="entry name" value="Invasin/intimin cell-adhesion fragments"/>
    <property type="match status" value="2"/>
</dbReference>
<organism evidence="1 2">
    <name type="scientific">Pseudomonas jessenii</name>
    <dbReference type="NCBI Taxonomy" id="77298"/>
    <lineage>
        <taxon>Bacteria</taxon>
        <taxon>Pseudomonadati</taxon>
        <taxon>Pseudomonadota</taxon>
        <taxon>Gammaproteobacteria</taxon>
        <taxon>Pseudomonadales</taxon>
        <taxon>Pseudomonadaceae</taxon>
        <taxon>Pseudomonas</taxon>
    </lineage>
</organism>
<dbReference type="Gene3D" id="2.60.40.10">
    <property type="entry name" value="Immunoglobulins"/>
    <property type="match status" value="1"/>
</dbReference>
<protein>
    <submittedName>
        <fullName evidence="1">Uncharacterized protein</fullName>
    </submittedName>
</protein>
<dbReference type="InterPro" id="IPR008964">
    <property type="entry name" value="Invasin/intimin_cell_adhesion"/>
</dbReference>
<evidence type="ECO:0000313" key="1">
    <source>
        <dbReference type="EMBL" id="RDL23801.1"/>
    </source>
</evidence>
<dbReference type="AlphaFoldDB" id="A0A370SVN2"/>
<evidence type="ECO:0000313" key="2">
    <source>
        <dbReference type="Proteomes" id="UP000255365"/>
    </source>
</evidence>
<sequence length="1246" mass="136242">MDEPAIQANESLVVDGDFTRLTGWKKGGLVGISADWYGSERINFLEASDGGWVKQTIKIPLEPGINARYVLSFLCEVRHVQSGWMRILREKDELLAIELKPGGTNRLDQVQSSLASGEPLDFVPIEYAQDLVSVAQDDELTIEITSPKNDPSDRQSKICITRVKVLVHLTPLKLEKMQLDEQTLLPGTPLYLCLGTKEAGLPHQLKFVPESDNIWLGSGASLNADLNPQEAVTAKPGWGVNQSLESAWLLDIPRIDDRQGHEFHLSLRNRYSAIPYAIPVLLGHHRLAFTDEREATHYPVLEYAQNVGLGVRVVSYYTGQPMAGHAVIWSVEGQGLKESTVTDENGWCDYVYEPTAAGGFVVTASVASPYYADGVVIRTFPVTVLAKDPWPELQTVVDGRLTAWEAQGYPNRGSAHPVRLRFAGNSLFAGTELSMIWQGDSAAQLGVDVSPALDTPVPVTLADLVWMLTSEDRIDGRFQLILRCSKLLHLSPPKPMSLARNRVKIGKVHEANKSPIVDEDESVLLRVQVLYEASLGDGAPVSNALVDWRTPEGEVIKCVTGADGWASLLYAPKTAGEVVVTASIKAHPEAVSLNRDFTVHALATSPWKSHVKILLDGKTVDLKSVGVLCRQGHTHTLKVEPVANSPWIGKFIKLKWRGVDPDIGLTPSDLDDYKALPETGAEWTLDSAADNSTSSLFDLELHLNGEMSVRALPGRLLAADLNKEVQLMLDQVRAQLDDQFLYPCMGAIHHFKILPNALSPLVGLKTELKWTGDSAEKLNATIEPALDVVRILDDGGVAWTLDFSASEQRGRFDLTVGLPELDFVAVAKPMDLYHNKVRIQTLLESAVDLVVGQEPVWLWARVFSHFTGRQVGQANVKWWDGVDGGIQPTDDEGWSRFPFAPKTAGEHSVTALVDSNFDDYADSSSIQVKALARDPWDGLMVSYEGRPPQAWGEKTYFPRRKGMYTLRVTAAQNSELFNHQLALGMTGTGPAQLGLRFLEPVLGKPIPFGTAGFDYQFTVDSVVDGSFGLCFASNRLANLSPVNAMSLGEGSQVVKIAERQILNQTLFWGDEVFEQITVVSSVTDQPMAGMTVTLSSPDLGEVTTESNFYGVASIRFVPVTPGAFELTATVGDALYSESLSLPFFLHEPRQICSLTSPNPSGKPGDPVSAVVNVVSALTGEPLPDVEVEWEYPDRILAPTRTDIHGDARVQFRLAGKQRGALQASVKGGLAGWQVRSIEFVLVPNAD</sequence>
<proteinExistence type="predicted"/>
<dbReference type="EMBL" id="QRAV01000002">
    <property type="protein sequence ID" value="RDL23801.1"/>
    <property type="molecule type" value="Genomic_DNA"/>
</dbReference>
<reference evidence="1 2" key="1">
    <citation type="submission" date="2018-07" db="EMBL/GenBank/DDBJ databases">
        <title>Genome sequencing of rice bacterial endophytes.</title>
        <authorList>
            <person name="Venturi V."/>
        </authorList>
    </citation>
    <scope>NUCLEOTIDE SEQUENCE [LARGE SCALE GENOMIC DNA]</scope>
    <source>
        <strain evidence="1 2">E2333</strain>
    </source>
</reference>
<dbReference type="RefSeq" id="WP_115146124.1">
    <property type="nucleotide sequence ID" value="NZ_QRAV01000002.1"/>
</dbReference>